<evidence type="ECO:0000313" key="2">
    <source>
        <dbReference type="EMBL" id="ABM21133.1"/>
    </source>
</evidence>
<dbReference type="GO" id="GO:0003677">
    <property type="term" value="F:DNA binding"/>
    <property type="evidence" value="ECO:0007669"/>
    <property type="project" value="InterPro"/>
</dbReference>
<proteinExistence type="predicted"/>
<feature type="region of interest" description="Disordered" evidence="1">
    <location>
        <begin position="335"/>
        <end position="377"/>
    </location>
</feature>
<dbReference type="OrthoDB" id="6365416at2"/>
<reference evidence="3" key="1">
    <citation type="journal article" date="2011" name="Appl. Environ. Microbiol.">
        <title>Genomic potential of Marinobacter aquaeolei, a biogeochemical 'opportunitroph'.</title>
        <authorList>
            <person name="Singer E."/>
            <person name="Webb E.A."/>
            <person name="Nelson W.C."/>
            <person name="Heidelberg J.F."/>
            <person name="Ivanova N."/>
            <person name="Pati A."/>
            <person name="Edwards K.J."/>
        </authorList>
    </citation>
    <scope>NUCLEOTIDE SEQUENCE [LARGE SCALE GENOMIC DNA]</scope>
    <source>
        <strain evidence="3">ATCC 700491 / DSM 11845 / VT8</strain>
    </source>
</reference>
<dbReference type="AlphaFoldDB" id="A1U814"/>
<evidence type="ECO:0000313" key="3">
    <source>
        <dbReference type="Proteomes" id="UP000000998"/>
    </source>
</evidence>
<dbReference type="RefSeq" id="WP_011783220.1">
    <property type="nucleotide sequence ID" value="NC_008738.1"/>
</dbReference>
<feature type="region of interest" description="Disordered" evidence="1">
    <location>
        <begin position="1"/>
        <end position="24"/>
    </location>
</feature>
<name>A1U814_MARN8</name>
<keyword evidence="2" id="KW-0614">Plasmid</keyword>
<geneLocation type="plasmid" evidence="2 3">
    <name>pMAQU01</name>
</geneLocation>
<organism evidence="2 3">
    <name type="scientific">Marinobacter nauticus (strain ATCC 700491 / DSM 11845 / VT8)</name>
    <name type="common">Marinobacter aquaeolei</name>
    <dbReference type="NCBI Taxonomy" id="351348"/>
    <lineage>
        <taxon>Bacteria</taxon>
        <taxon>Pseudomonadati</taxon>
        <taxon>Pseudomonadota</taxon>
        <taxon>Gammaproteobacteria</taxon>
        <taxon>Pseudomonadales</taxon>
        <taxon>Marinobacteraceae</taxon>
        <taxon>Marinobacter</taxon>
    </lineage>
</organism>
<accession>A1U814</accession>
<dbReference type="EMBL" id="CP000515">
    <property type="protein sequence ID" value="ABM21133.1"/>
    <property type="molecule type" value="Genomic_DNA"/>
</dbReference>
<dbReference type="HOGENOM" id="CLU_733193_0_0_6"/>
<dbReference type="InterPro" id="IPR011010">
    <property type="entry name" value="DNA_brk_join_enz"/>
</dbReference>
<dbReference type="KEGG" id="maq:Maqu_4282"/>
<sequence length="377" mass="42929">MIGKIDTPFDTDNPSPFSATGGVPDRTRSLFGRFVRENLLEHLLRDKDTQQAFADWMEKHLDRGAASKKTKRNDLKDIRRFAGRNKMHWLETKMESLLLETRNNVPNKRRNFALSHLISQDTISRLQDYFETQQFTVTQYQAIQLFLVTCMTGLRTIEWSTAELVQPPCQILPGESKELPFLEVQTAKSRDEEPRIRRLILDEFSDAQIETLYQTLQYAQSISKGTRSNLVIQARRILQQIYMDNPEAIEVLAEADFRTARKIYTVELRRGGASMKETAAALGHTSITNVRYYSHGDISVDRTTKLPLARPPLGDIDKVKDTLAELNEARRQKGLGAIRGYEDTEGETPATRGRYGNPASGESKETNTVGQSFLDKL</sequence>
<dbReference type="Proteomes" id="UP000000998">
    <property type="component" value="Plasmid pMAQU01"/>
</dbReference>
<gene>
    <name evidence="2" type="ordered locus">Maqu_4282</name>
</gene>
<evidence type="ECO:0000256" key="1">
    <source>
        <dbReference type="SAM" id="MobiDB-lite"/>
    </source>
</evidence>
<dbReference type="SUPFAM" id="SSF56349">
    <property type="entry name" value="DNA breaking-rejoining enzymes"/>
    <property type="match status" value="1"/>
</dbReference>
<protein>
    <submittedName>
        <fullName evidence="2">Uncharacterized protein</fullName>
    </submittedName>
</protein>